<dbReference type="Pfam" id="PF08609">
    <property type="entry name" value="Fes1"/>
    <property type="match status" value="1"/>
</dbReference>
<evidence type="ECO:0000313" key="3">
    <source>
        <dbReference type="EMBL" id="KAK9824816.1"/>
    </source>
</evidence>
<dbReference type="InterPro" id="IPR011989">
    <property type="entry name" value="ARM-like"/>
</dbReference>
<dbReference type="Gene3D" id="1.25.10.10">
    <property type="entry name" value="Leucine-rich Repeat Variant"/>
    <property type="match status" value="1"/>
</dbReference>
<dbReference type="PANTHER" id="PTHR19316:SF18">
    <property type="entry name" value="HSP70-BINDING PROTEIN 1"/>
    <property type="match status" value="1"/>
</dbReference>
<dbReference type="Proteomes" id="UP001445335">
    <property type="component" value="Unassembled WGS sequence"/>
</dbReference>
<sequence length="304" mass="33306">MAAPDWKGLFNWSMRNLDTQPPDPAAARALSEEDRRFLERAMEEYAQEPVKRMQAIQEQLRGDATEEGAVVKQEALLEELVEIVENIDFARDLAIIGGLPTLLRLLESPHPGVRARAAEVLATCAQANPPVQDWFLEGGVLQPLLKLASDPDDTCRTKALLALSCLVRHHPASLDAFRRAGGLRLLAAALGDGAPRARRKALQLLREVLCERPEDAAAACDLGLPNTLAALMARPSGETGEAALALLAALVADPAARERLRQEPRLLQALEAAETRLNSLDLADLEPRREELALARHSHREPRR</sequence>
<dbReference type="AlphaFoldDB" id="A0AAW1QTF4"/>
<comment type="caution">
    <text evidence="3">The sequence shown here is derived from an EMBL/GenBank/DDBJ whole genome shotgun (WGS) entry which is preliminary data.</text>
</comment>
<dbReference type="SUPFAM" id="SSF48371">
    <property type="entry name" value="ARM repeat"/>
    <property type="match status" value="1"/>
</dbReference>
<evidence type="ECO:0000259" key="2">
    <source>
        <dbReference type="Pfam" id="PF08609"/>
    </source>
</evidence>
<dbReference type="EMBL" id="JALJOU010000079">
    <property type="protein sequence ID" value="KAK9824816.1"/>
    <property type="molecule type" value="Genomic_DNA"/>
</dbReference>
<dbReference type="PANTHER" id="PTHR19316">
    <property type="entry name" value="PROTEIN FOLDING REGULATOR"/>
    <property type="match status" value="1"/>
</dbReference>
<evidence type="ECO:0000256" key="1">
    <source>
        <dbReference type="ARBA" id="ARBA00022737"/>
    </source>
</evidence>
<reference evidence="3 4" key="1">
    <citation type="journal article" date="2024" name="Nat. Commun.">
        <title>Phylogenomics reveals the evolutionary origins of lichenization in chlorophyte algae.</title>
        <authorList>
            <person name="Puginier C."/>
            <person name="Libourel C."/>
            <person name="Otte J."/>
            <person name="Skaloud P."/>
            <person name="Haon M."/>
            <person name="Grisel S."/>
            <person name="Petersen M."/>
            <person name="Berrin J.G."/>
            <person name="Delaux P.M."/>
            <person name="Dal Grande F."/>
            <person name="Keller J."/>
        </authorList>
    </citation>
    <scope>NUCLEOTIDE SEQUENCE [LARGE SCALE GENOMIC DNA]</scope>
    <source>
        <strain evidence="3 4">SAG 245.80</strain>
    </source>
</reference>
<name>A0AAW1QTF4_9CHLO</name>
<proteinExistence type="predicted"/>
<dbReference type="Pfam" id="PF13646">
    <property type="entry name" value="HEAT_2"/>
    <property type="match status" value="1"/>
</dbReference>
<dbReference type="GO" id="GO:0000774">
    <property type="term" value="F:adenyl-nucleotide exchange factor activity"/>
    <property type="evidence" value="ECO:0007669"/>
    <property type="project" value="TreeGrafter"/>
</dbReference>
<dbReference type="InterPro" id="IPR050693">
    <property type="entry name" value="Hsp70_NEF-Inhibitors"/>
</dbReference>
<accession>A0AAW1QTF4</accession>
<organism evidence="3 4">
    <name type="scientific">Elliptochloris bilobata</name>
    <dbReference type="NCBI Taxonomy" id="381761"/>
    <lineage>
        <taxon>Eukaryota</taxon>
        <taxon>Viridiplantae</taxon>
        <taxon>Chlorophyta</taxon>
        <taxon>core chlorophytes</taxon>
        <taxon>Trebouxiophyceae</taxon>
        <taxon>Trebouxiophyceae incertae sedis</taxon>
        <taxon>Elliptochloris clade</taxon>
        <taxon>Elliptochloris</taxon>
    </lineage>
</organism>
<protein>
    <recommendedName>
        <fullName evidence="2">Nucleotide exchange factor Fes1 domain-containing protein</fullName>
    </recommendedName>
</protein>
<dbReference type="InterPro" id="IPR016024">
    <property type="entry name" value="ARM-type_fold"/>
</dbReference>
<keyword evidence="1" id="KW-0677">Repeat</keyword>
<dbReference type="GO" id="GO:0005783">
    <property type="term" value="C:endoplasmic reticulum"/>
    <property type="evidence" value="ECO:0007669"/>
    <property type="project" value="TreeGrafter"/>
</dbReference>
<keyword evidence="4" id="KW-1185">Reference proteome</keyword>
<gene>
    <name evidence="3" type="ORF">WJX81_001111</name>
</gene>
<evidence type="ECO:0000313" key="4">
    <source>
        <dbReference type="Proteomes" id="UP001445335"/>
    </source>
</evidence>
<dbReference type="InterPro" id="IPR013918">
    <property type="entry name" value="Nucleotide_exch_fac_Fes1"/>
</dbReference>
<feature type="domain" description="Nucleotide exchange factor Fes1" evidence="2">
    <location>
        <begin position="7"/>
        <end position="93"/>
    </location>
</feature>